<evidence type="ECO:0000313" key="1">
    <source>
        <dbReference type="EMBL" id="OUQ11959.1"/>
    </source>
</evidence>
<name>A0A1Y4R330_9ENTE</name>
<dbReference type="Proteomes" id="UP000196074">
    <property type="component" value="Unassembled WGS sequence"/>
</dbReference>
<dbReference type="EMBL" id="NFLC01000001">
    <property type="protein sequence ID" value="OUQ11959.1"/>
    <property type="molecule type" value="Genomic_DNA"/>
</dbReference>
<gene>
    <name evidence="1" type="ORF">B5E88_01115</name>
</gene>
<evidence type="ECO:0000313" key="2">
    <source>
        <dbReference type="Proteomes" id="UP000196074"/>
    </source>
</evidence>
<accession>A0A1Y4R330</accession>
<comment type="caution">
    <text evidence="1">The sequence shown here is derived from an EMBL/GenBank/DDBJ whole genome shotgun (WGS) entry which is preliminary data.</text>
</comment>
<dbReference type="PROSITE" id="PS51257">
    <property type="entry name" value="PROKAR_LIPOPROTEIN"/>
    <property type="match status" value="1"/>
</dbReference>
<organism evidence="1 2">
    <name type="scientific">Enterococcus cecorum</name>
    <dbReference type="NCBI Taxonomy" id="44008"/>
    <lineage>
        <taxon>Bacteria</taxon>
        <taxon>Bacillati</taxon>
        <taxon>Bacillota</taxon>
        <taxon>Bacilli</taxon>
        <taxon>Lactobacillales</taxon>
        <taxon>Enterococcaceae</taxon>
        <taxon>Enterococcus</taxon>
    </lineage>
</organism>
<evidence type="ECO:0008006" key="3">
    <source>
        <dbReference type="Google" id="ProtNLM"/>
    </source>
</evidence>
<protein>
    <recommendedName>
        <fullName evidence="3">Lipoprotein</fullName>
    </recommendedName>
</protein>
<dbReference type="AlphaFoldDB" id="A0A1Y4R330"/>
<sequence length="169" mass="20083">MKRNYLLIVFVFVLPLLLGGCKDNEQKINPVKATTSQMKKQEDIVNDFMIMQVDNQGFPQSQGVFDYKKGVLHIVKQYIPEIQSSEEDTMLQEKRNYRQKIAADFQKTFPNQQLEQEPYTVYQRSIKNCKITDDGNHLYIHSSDYSIRFDYVTENKLIDENYVEYQIYR</sequence>
<proteinExistence type="predicted"/>
<reference evidence="2" key="1">
    <citation type="submission" date="2017-04" db="EMBL/GenBank/DDBJ databases">
        <title>Function of individual gut microbiota members based on whole genome sequencing of pure cultures obtained from chicken caecum.</title>
        <authorList>
            <person name="Medvecky M."/>
            <person name="Cejkova D."/>
            <person name="Polansky O."/>
            <person name="Karasova D."/>
            <person name="Kubasova T."/>
            <person name="Cizek A."/>
            <person name="Rychlik I."/>
        </authorList>
    </citation>
    <scope>NUCLEOTIDE SEQUENCE [LARGE SCALE GENOMIC DNA]</scope>
    <source>
        <strain evidence="2">An144</strain>
    </source>
</reference>
<dbReference type="RefSeq" id="WP_087213822.1">
    <property type="nucleotide sequence ID" value="NZ_NFLC01000001.1"/>
</dbReference>